<keyword evidence="3" id="KW-0804">Transcription</keyword>
<dbReference type="RefSeq" id="WP_113033174.1">
    <property type="nucleotide sequence ID" value="NZ_QMFB01000014.1"/>
</dbReference>
<evidence type="ECO:0000313" key="6">
    <source>
        <dbReference type="EMBL" id="RAV18967.1"/>
    </source>
</evidence>
<dbReference type="Pfam" id="PF12833">
    <property type="entry name" value="HTH_18"/>
    <property type="match status" value="1"/>
</dbReference>
<evidence type="ECO:0000313" key="7">
    <source>
        <dbReference type="Proteomes" id="UP000250369"/>
    </source>
</evidence>
<dbReference type="SUPFAM" id="SSF46689">
    <property type="entry name" value="Homeodomain-like"/>
    <property type="match status" value="2"/>
</dbReference>
<evidence type="ECO:0000256" key="4">
    <source>
        <dbReference type="SAM" id="Phobius"/>
    </source>
</evidence>
<dbReference type="PROSITE" id="PS01124">
    <property type="entry name" value="HTH_ARAC_FAMILY_2"/>
    <property type="match status" value="1"/>
</dbReference>
<keyword evidence="4" id="KW-1133">Transmembrane helix</keyword>
<dbReference type="AlphaFoldDB" id="A0A329MM36"/>
<dbReference type="OrthoDB" id="2647120at2"/>
<evidence type="ECO:0000256" key="3">
    <source>
        <dbReference type="ARBA" id="ARBA00023163"/>
    </source>
</evidence>
<gene>
    <name evidence="6" type="ORF">DQG23_22715</name>
</gene>
<reference evidence="6 7" key="1">
    <citation type="journal article" date="2009" name="Int. J. Syst. Evol. Microbiol.">
        <title>Paenibacillus contaminans sp. nov., isolated from a contaminated laboratory plate.</title>
        <authorList>
            <person name="Chou J.H."/>
            <person name="Lee J.H."/>
            <person name="Lin M.C."/>
            <person name="Chang P.S."/>
            <person name="Arun A.B."/>
            <person name="Young C.C."/>
            <person name="Chen W.M."/>
        </authorList>
    </citation>
    <scope>NUCLEOTIDE SEQUENCE [LARGE SCALE GENOMIC DNA]</scope>
    <source>
        <strain evidence="6 7">CKOBP-6</strain>
    </source>
</reference>
<sequence>MSLSNVFPFNRRKSRRFYGYLFSYLIVVCVSLLIVGSVVYSTFFSAMTKELEEANMSLLRQTREAIDTRTKEMNRIAYRISVNGELIPYKLEAGVYSLTRTIGILNDYKSTNGFLRDVALYYSSRNDDRVYAASGVYSLDSFFRDKFRFEFWSKDELSQGLDTLGSPLMRPLEYVTIAGEESKRLAAYIAPLSYNAGKPYGVVLFLIEEQSFAGILLNALNKYEGYSYLLNEKNEIIASASTVGSYEKANDVLKEIGIASQPQGISSVKAGDGKLSVSKLTSTVNGWSYITVIPTDQMMAGIHLQQNVFFASVFAVLLLGTVMALFFARRNYRPLQRLFHSIGGSRFESSAAGRYDEYSIITHAVGEMTRENTDLLSRLKTHASLAKEQLLLKMIYGQIKPGEAMEAMKRLTNMSFHYPNFAVLLFIIDDYNRFVEQNSPSMQAILKYSLVNIVEELSGEVGGGYGLELPDKREIALVLNMRELYGEEQLGKIADDARAFFRQYFKHTLTVCGGGIYSGEAGLRMSFLEACGAARYRIVRGDGKTIFYSETAGQSSSAYWYPFEPENRIVVAVKQGKRADMESAVRDLAASIGRQELSAEEITSICLGVMQTVMKTMIEMGGEWEHPGAKAFSLSGLETLEELEAHILEYCAKACDLIHSKKESKNVNLLDQVIAYADVHFSDPMLSLNGVADQFGVSPSYLTRFFKDQTGYPLIHYIDMIRMEKAKELMRTTGAKMKDIVKQVGYVDQTNFNRKFKQREGITPSEYRDVCESLR</sequence>
<evidence type="ECO:0000256" key="2">
    <source>
        <dbReference type="ARBA" id="ARBA00023125"/>
    </source>
</evidence>
<dbReference type="EMBL" id="QMFB01000014">
    <property type="protein sequence ID" value="RAV18967.1"/>
    <property type="molecule type" value="Genomic_DNA"/>
</dbReference>
<evidence type="ECO:0000256" key="1">
    <source>
        <dbReference type="ARBA" id="ARBA00023015"/>
    </source>
</evidence>
<accession>A0A329MM36</accession>
<keyword evidence="4" id="KW-0812">Transmembrane</keyword>
<dbReference type="InterPro" id="IPR009057">
    <property type="entry name" value="Homeodomain-like_sf"/>
</dbReference>
<proteinExistence type="predicted"/>
<keyword evidence="4" id="KW-0472">Membrane</keyword>
<dbReference type="Gene3D" id="3.30.450.20">
    <property type="entry name" value="PAS domain"/>
    <property type="match status" value="1"/>
</dbReference>
<feature type="transmembrane region" description="Helical" evidence="4">
    <location>
        <begin position="308"/>
        <end position="328"/>
    </location>
</feature>
<evidence type="ECO:0000259" key="5">
    <source>
        <dbReference type="PROSITE" id="PS01124"/>
    </source>
</evidence>
<dbReference type="InterPro" id="IPR018060">
    <property type="entry name" value="HTH_AraC"/>
</dbReference>
<dbReference type="Proteomes" id="UP000250369">
    <property type="component" value="Unassembled WGS sequence"/>
</dbReference>
<keyword evidence="1" id="KW-0805">Transcription regulation</keyword>
<dbReference type="PANTHER" id="PTHR43280">
    <property type="entry name" value="ARAC-FAMILY TRANSCRIPTIONAL REGULATOR"/>
    <property type="match status" value="1"/>
</dbReference>
<feature type="transmembrane region" description="Helical" evidence="4">
    <location>
        <begin position="21"/>
        <end position="43"/>
    </location>
</feature>
<dbReference type="PANTHER" id="PTHR43280:SF10">
    <property type="entry name" value="REGULATORY PROTEIN POCR"/>
    <property type="match status" value="1"/>
</dbReference>
<name>A0A329MM36_9BACL</name>
<feature type="domain" description="HTH araC/xylS-type" evidence="5">
    <location>
        <begin position="671"/>
        <end position="770"/>
    </location>
</feature>
<dbReference type="GO" id="GO:0003700">
    <property type="term" value="F:DNA-binding transcription factor activity"/>
    <property type="evidence" value="ECO:0007669"/>
    <property type="project" value="InterPro"/>
</dbReference>
<keyword evidence="7" id="KW-1185">Reference proteome</keyword>
<keyword evidence="2" id="KW-0238">DNA-binding</keyword>
<dbReference type="Gene3D" id="1.10.10.60">
    <property type="entry name" value="Homeodomain-like"/>
    <property type="match status" value="2"/>
</dbReference>
<dbReference type="GO" id="GO:0043565">
    <property type="term" value="F:sequence-specific DNA binding"/>
    <property type="evidence" value="ECO:0007669"/>
    <property type="project" value="InterPro"/>
</dbReference>
<comment type="caution">
    <text evidence="6">The sequence shown here is derived from an EMBL/GenBank/DDBJ whole genome shotgun (WGS) entry which is preliminary data.</text>
</comment>
<protein>
    <recommendedName>
        <fullName evidence="5">HTH araC/xylS-type domain-containing protein</fullName>
    </recommendedName>
</protein>
<organism evidence="6 7">
    <name type="scientific">Paenibacillus contaminans</name>
    <dbReference type="NCBI Taxonomy" id="450362"/>
    <lineage>
        <taxon>Bacteria</taxon>
        <taxon>Bacillati</taxon>
        <taxon>Bacillota</taxon>
        <taxon>Bacilli</taxon>
        <taxon>Bacillales</taxon>
        <taxon>Paenibacillaceae</taxon>
        <taxon>Paenibacillus</taxon>
    </lineage>
</organism>
<dbReference type="SMART" id="SM00342">
    <property type="entry name" value="HTH_ARAC"/>
    <property type="match status" value="1"/>
</dbReference>